<name>A0A512N240_9HYPH</name>
<feature type="transmembrane region" description="Helical" evidence="7">
    <location>
        <begin position="154"/>
        <end position="177"/>
    </location>
</feature>
<evidence type="ECO:0000313" key="10">
    <source>
        <dbReference type="Proteomes" id="UP000321058"/>
    </source>
</evidence>
<evidence type="ECO:0000256" key="4">
    <source>
        <dbReference type="ARBA" id="ARBA00022692"/>
    </source>
</evidence>
<dbReference type="Pfam" id="PF19300">
    <property type="entry name" value="BPD_transp_1_N"/>
    <property type="match status" value="1"/>
</dbReference>
<dbReference type="PANTHER" id="PTHR30465:SF97">
    <property type="entry name" value="OPPB IN A BINDING PROTEIN-DEPENDENT TRANSPORT SYSTEM"/>
    <property type="match status" value="1"/>
</dbReference>
<dbReference type="PROSITE" id="PS50928">
    <property type="entry name" value="ABC_TM1"/>
    <property type="match status" value="1"/>
</dbReference>
<dbReference type="InterPro" id="IPR035906">
    <property type="entry name" value="MetI-like_sf"/>
</dbReference>
<gene>
    <name evidence="9" type="ORF">RSO01_02130</name>
</gene>
<dbReference type="PANTHER" id="PTHR30465">
    <property type="entry name" value="INNER MEMBRANE ABC TRANSPORTER"/>
    <property type="match status" value="1"/>
</dbReference>
<dbReference type="InterPro" id="IPR000515">
    <property type="entry name" value="MetI-like"/>
</dbReference>
<evidence type="ECO:0000259" key="8">
    <source>
        <dbReference type="PROSITE" id="PS50928"/>
    </source>
</evidence>
<feature type="transmembrane region" description="Helical" evidence="7">
    <location>
        <begin position="117"/>
        <end position="142"/>
    </location>
</feature>
<feature type="transmembrane region" description="Helical" evidence="7">
    <location>
        <begin position="205"/>
        <end position="224"/>
    </location>
</feature>
<feature type="transmembrane region" description="Helical" evidence="7">
    <location>
        <begin position="305"/>
        <end position="331"/>
    </location>
</feature>
<sequence>MRFRGFGPGIAYCPERHLVNRQYIIRRLLIAIPSLLGISVILFGILAMAPGDPFEELATNPAIPPEVRMALRAKFGLDDPVWQRYLHWFAAMMQGDWGFSFQSRIDVDKLILQRLPVTLIVVGASQILAISVAIPVGVLAAVRPYSIFDQIASTFAMIGFSLPTFFTGLVLILVFSIQLDWLPFVYRADINATGWAFYAEHIKQSIMPVVVLGLAQAGTLVRFMRSSVLDVIRLDYVTTARSKGIGERKVIVRHVVRNALIPVVTLIALQLPAVFGGAIVTEQIFRVPGIGSLLIAAILANDTPVVMGVTFVFACLVVLFNLIADILYGWLDPRISFR</sequence>
<dbReference type="GO" id="GO:0005886">
    <property type="term" value="C:plasma membrane"/>
    <property type="evidence" value="ECO:0007669"/>
    <property type="project" value="UniProtKB-SubCell"/>
</dbReference>
<keyword evidence="6 7" id="KW-0472">Membrane</keyword>
<evidence type="ECO:0000256" key="2">
    <source>
        <dbReference type="ARBA" id="ARBA00022448"/>
    </source>
</evidence>
<evidence type="ECO:0000256" key="7">
    <source>
        <dbReference type="RuleBase" id="RU363032"/>
    </source>
</evidence>
<comment type="caution">
    <text evidence="9">The sequence shown here is derived from an EMBL/GenBank/DDBJ whole genome shotgun (WGS) entry which is preliminary data.</text>
</comment>
<evidence type="ECO:0000256" key="3">
    <source>
        <dbReference type="ARBA" id="ARBA00022475"/>
    </source>
</evidence>
<dbReference type="EMBL" id="BKAJ01000004">
    <property type="protein sequence ID" value="GEP53047.1"/>
    <property type="molecule type" value="Genomic_DNA"/>
</dbReference>
<feature type="transmembrane region" description="Helical" evidence="7">
    <location>
        <begin position="28"/>
        <end position="49"/>
    </location>
</feature>
<keyword evidence="4 7" id="KW-0812">Transmembrane</keyword>
<keyword evidence="10" id="KW-1185">Reference proteome</keyword>
<dbReference type="Pfam" id="PF00528">
    <property type="entry name" value="BPD_transp_1"/>
    <property type="match status" value="1"/>
</dbReference>
<feature type="domain" description="ABC transmembrane type-1" evidence="8">
    <location>
        <begin position="115"/>
        <end position="328"/>
    </location>
</feature>
<comment type="subcellular location">
    <subcellularLocation>
        <location evidence="1 7">Cell membrane</location>
        <topology evidence="1 7">Multi-pass membrane protein</topology>
    </subcellularLocation>
</comment>
<keyword evidence="5 7" id="KW-1133">Transmembrane helix</keyword>
<keyword evidence="3" id="KW-1003">Cell membrane</keyword>
<reference evidence="9 10" key="1">
    <citation type="submission" date="2019-07" db="EMBL/GenBank/DDBJ databases">
        <title>Whole genome shotgun sequence of Reyranella soli NBRC 108950.</title>
        <authorList>
            <person name="Hosoyama A."/>
            <person name="Uohara A."/>
            <person name="Ohji S."/>
            <person name="Ichikawa N."/>
        </authorList>
    </citation>
    <scope>NUCLEOTIDE SEQUENCE [LARGE SCALE GENOMIC DNA]</scope>
    <source>
        <strain evidence="9 10">NBRC 108950</strain>
    </source>
</reference>
<dbReference type="InterPro" id="IPR045621">
    <property type="entry name" value="BPD_transp_1_N"/>
</dbReference>
<proteinExistence type="inferred from homology"/>
<dbReference type="Proteomes" id="UP000321058">
    <property type="component" value="Unassembled WGS sequence"/>
</dbReference>
<protein>
    <submittedName>
        <fullName evidence="9">Peptide ABC transporter permease</fullName>
    </submittedName>
</protein>
<evidence type="ECO:0000313" key="9">
    <source>
        <dbReference type="EMBL" id="GEP53047.1"/>
    </source>
</evidence>
<comment type="similarity">
    <text evidence="7">Belongs to the binding-protein-dependent transport system permease family.</text>
</comment>
<dbReference type="AlphaFoldDB" id="A0A512N240"/>
<evidence type="ECO:0000256" key="5">
    <source>
        <dbReference type="ARBA" id="ARBA00022989"/>
    </source>
</evidence>
<keyword evidence="2 7" id="KW-0813">Transport</keyword>
<organism evidence="9 10">
    <name type="scientific">Reyranella soli</name>
    <dbReference type="NCBI Taxonomy" id="1230389"/>
    <lineage>
        <taxon>Bacteria</taxon>
        <taxon>Pseudomonadati</taxon>
        <taxon>Pseudomonadota</taxon>
        <taxon>Alphaproteobacteria</taxon>
        <taxon>Hyphomicrobiales</taxon>
        <taxon>Reyranellaceae</taxon>
        <taxon>Reyranella</taxon>
    </lineage>
</organism>
<dbReference type="CDD" id="cd06261">
    <property type="entry name" value="TM_PBP2"/>
    <property type="match status" value="1"/>
</dbReference>
<evidence type="ECO:0000256" key="6">
    <source>
        <dbReference type="ARBA" id="ARBA00023136"/>
    </source>
</evidence>
<evidence type="ECO:0000256" key="1">
    <source>
        <dbReference type="ARBA" id="ARBA00004651"/>
    </source>
</evidence>
<dbReference type="Gene3D" id="1.10.3720.10">
    <property type="entry name" value="MetI-like"/>
    <property type="match status" value="1"/>
</dbReference>
<accession>A0A512N240</accession>
<dbReference type="SUPFAM" id="SSF161098">
    <property type="entry name" value="MetI-like"/>
    <property type="match status" value="1"/>
</dbReference>
<feature type="transmembrane region" description="Helical" evidence="7">
    <location>
        <begin position="259"/>
        <end position="285"/>
    </location>
</feature>
<dbReference type="GO" id="GO:0055085">
    <property type="term" value="P:transmembrane transport"/>
    <property type="evidence" value="ECO:0007669"/>
    <property type="project" value="InterPro"/>
</dbReference>